<feature type="signal peptide" evidence="1">
    <location>
        <begin position="1"/>
        <end position="17"/>
    </location>
</feature>
<keyword evidence="1" id="KW-0732">Signal</keyword>
<dbReference type="EMBL" id="CAXITT010000720">
    <property type="protein sequence ID" value="CAL1545537.1"/>
    <property type="molecule type" value="Genomic_DNA"/>
</dbReference>
<keyword evidence="3" id="KW-1185">Reference proteome</keyword>
<sequence>MNSLAMVRLDIIFGVLCLGTLQVQLGSTATVTDPKQNHIQPDTPITVDIEAPISLEPLPEYYASTSEKKLISKYWEELETRRMAMLRECESKLWSKTQQTAAGSPGAILYLPSEASKVAKRAKPTSPTLVAKVLIPEYEGRAVVDEIEESLAKCLRETRRLRGPSKGENHKADGYITEIGRQLDQIGACQAAGGVPPSFEKTDVAIGRVKGQIAKAAGEAEVLALLENYLLQLKLDQETCIATLGLPNQLNRELDYPQSPATKKS</sequence>
<organism evidence="2 3">
    <name type="scientific">Lymnaea stagnalis</name>
    <name type="common">Great pond snail</name>
    <name type="synonym">Helix stagnalis</name>
    <dbReference type="NCBI Taxonomy" id="6523"/>
    <lineage>
        <taxon>Eukaryota</taxon>
        <taxon>Metazoa</taxon>
        <taxon>Spiralia</taxon>
        <taxon>Lophotrochozoa</taxon>
        <taxon>Mollusca</taxon>
        <taxon>Gastropoda</taxon>
        <taxon>Heterobranchia</taxon>
        <taxon>Euthyneura</taxon>
        <taxon>Panpulmonata</taxon>
        <taxon>Hygrophila</taxon>
        <taxon>Lymnaeoidea</taxon>
        <taxon>Lymnaeidae</taxon>
        <taxon>Lymnaea</taxon>
    </lineage>
</organism>
<gene>
    <name evidence="2" type="ORF">GSLYS_00019020001</name>
</gene>
<evidence type="ECO:0000313" key="3">
    <source>
        <dbReference type="Proteomes" id="UP001497497"/>
    </source>
</evidence>
<dbReference type="AlphaFoldDB" id="A0AAV2IG25"/>
<name>A0AAV2IG25_LYMST</name>
<comment type="caution">
    <text evidence="2">The sequence shown here is derived from an EMBL/GenBank/DDBJ whole genome shotgun (WGS) entry which is preliminary data.</text>
</comment>
<dbReference type="Proteomes" id="UP001497497">
    <property type="component" value="Unassembled WGS sequence"/>
</dbReference>
<proteinExistence type="predicted"/>
<evidence type="ECO:0000256" key="1">
    <source>
        <dbReference type="SAM" id="SignalP"/>
    </source>
</evidence>
<reference evidence="2 3" key="1">
    <citation type="submission" date="2024-04" db="EMBL/GenBank/DDBJ databases">
        <authorList>
            <consortium name="Genoscope - CEA"/>
            <person name="William W."/>
        </authorList>
    </citation>
    <scope>NUCLEOTIDE SEQUENCE [LARGE SCALE GENOMIC DNA]</scope>
</reference>
<feature type="chain" id="PRO_5043987951" evidence="1">
    <location>
        <begin position="18"/>
        <end position="265"/>
    </location>
</feature>
<evidence type="ECO:0000313" key="2">
    <source>
        <dbReference type="EMBL" id="CAL1545537.1"/>
    </source>
</evidence>
<protein>
    <submittedName>
        <fullName evidence="2">Uncharacterized protein</fullName>
    </submittedName>
</protein>
<accession>A0AAV2IG25</accession>